<sequence length="577" mass="64731">MDGKTFRYASGEMHYFRVPRQYWRDRLHKMKAAGLNAVSTFTDDWDLVNFIKLAEDEGLYVILRPGPYICAERDFGGYPAWLLTVNPNMKLRTSDPSHTFFIERWFKQLMPRLQPLLYGNGGPVIMVQVENEYGSYPLNDPTYLVWLRDLYRSYVGNAAVLFTTDGPGATYIKRGQIPGVLATIDFGPSKTSVNSTFAALRQIQPKGPLVNSEFYAGWLSYWGEDFSTAGIAPVKHTLQDMLHNNVSFNFYMFHGGTNFGFTSGSGSSSVFQPVITSYDYDAPITEAGDLTDKYIAIREVLSSHYPAETIDIKNLTSPKGNYGTVRMSGVVSLMGSPVGMEPVLSEGPVSFEALGQRYGFVAYHTKVVNPPRDPSVLQVNVRDRAIVFLDNKEVSVLQYTVINETPLPPTLTTGQTLTLLVENLGRRNYKMLSDCTKGLISNATIDGVVLKDWTVVGYPLNSADIVRVEDMGTTEGVKLPAFFTGQFKLDKDVEPLDTFLDMSCWGKGVVFINGYNLGRYWHLGPQVTLYVPGVYLRPYPMTNKITLMELHYTHPNMTVTFTEKPFLNKTINNFCSM</sequence>
<dbReference type="PIRSF" id="PIRSF006336">
    <property type="entry name" value="B-gal"/>
    <property type="match status" value="1"/>
</dbReference>
<accession>A0ABD0YJZ3</accession>
<reference evidence="10 11" key="1">
    <citation type="submission" date="2024-07" db="EMBL/GenBank/DDBJ databases">
        <title>Chromosome-level genome assembly of the water stick insect Ranatra chinensis (Heteroptera: Nepidae).</title>
        <authorList>
            <person name="Liu X."/>
        </authorList>
    </citation>
    <scope>NUCLEOTIDE SEQUENCE [LARGE SCALE GENOMIC DNA]</scope>
    <source>
        <strain evidence="10">Cailab_2021Rc</strain>
        <tissue evidence="10">Muscle</tissue>
    </source>
</reference>
<evidence type="ECO:0000313" key="11">
    <source>
        <dbReference type="Proteomes" id="UP001558652"/>
    </source>
</evidence>
<keyword evidence="3" id="KW-0378">Hydrolase</keyword>
<dbReference type="AlphaFoldDB" id="A0ABD0YJZ3"/>
<dbReference type="InterPro" id="IPR001944">
    <property type="entry name" value="Glycoside_Hdrlase_35"/>
</dbReference>
<gene>
    <name evidence="10" type="ORF">AAG570_011169</name>
</gene>
<dbReference type="Pfam" id="PF21317">
    <property type="entry name" value="BetaGal_ABD_1"/>
    <property type="match status" value="1"/>
</dbReference>
<evidence type="ECO:0000256" key="5">
    <source>
        <dbReference type="ARBA" id="ARBA00023295"/>
    </source>
</evidence>
<dbReference type="InterPro" id="IPR008979">
    <property type="entry name" value="Galactose-bd-like_sf"/>
</dbReference>
<keyword evidence="2" id="KW-0732">Signal</keyword>
<evidence type="ECO:0000259" key="8">
    <source>
        <dbReference type="Pfam" id="PF21317"/>
    </source>
</evidence>
<proteinExistence type="inferred from homology"/>
<evidence type="ECO:0000256" key="6">
    <source>
        <dbReference type="PIRSR" id="PIRSR006336-1"/>
    </source>
</evidence>
<comment type="similarity">
    <text evidence="1">Belongs to the glycosyl hydrolase 35 family.</text>
</comment>
<feature type="domain" description="Glycoside hydrolase 35 catalytic" evidence="7">
    <location>
        <begin position="1"/>
        <end position="302"/>
    </location>
</feature>
<dbReference type="GO" id="GO:0016798">
    <property type="term" value="F:hydrolase activity, acting on glycosyl bonds"/>
    <property type="evidence" value="ECO:0007669"/>
    <property type="project" value="UniProtKB-KW"/>
</dbReference>
<feature type="domain" description="Beta-galactosidase galactose-binding" evidence="9">
    <location>
        <begin position="480"/>
        <end position="538"/>
    </location>
</feature>
<evidence type="ECO:0000259" key="9">
    <source>
        <dbReference type="Pfam" id="PF21467"/>
    </source>
</evidence>
<evidence type="ECO:0000259" key="7">
    <source>
        <dbReference type="Pfam" id="PF01301"/>
    </source>
</evidence>
<dbReference type="PROSITE" id="PS01182">
    <property type="entry name" value="GLYCOSYL_HYDROL_F35"/>
    <property type="match status" value="1"/>
</dbReference>
<dbReference type="Gene3D" id="3.20.20.80">
    <property type="entry name" value="Glycosidases"/>
    <property type="match status" value="1"/>
</dbReference>
<evidence type="ECO:0000256" key="4">
    <source>
        <dbReference type="ARBA" id="ARBA00023180"/>
    </source>
</evidence>
<feature type="domain" description="Beta-galactosidase 1-like first all-beta" evidence="8">
    <location>
        <begin position="348"/>
        <end position="459"/>
    </location>
</feature>
<protein>
    <recommendedName>
        <fullName evidence="12">Beta-galactosidase</fullName>
    </recommendedName>
</protein>
<dbReference type="Proteomes" id="UP001558652">
    <property type="component" value="Unassembled WGS sequence"/>
</dbReference>
<dbReference type="InterPro" id="IPR019801">
    <property type="entry name" value="Glyco_hydro_35_CS"/>
</dbReference>
<dbReference type="Pfam" id="PF21467">
    <property type="entry name" value="BetaGal_gal-bd"/>
    <property type="match status" value="1"/>
</dbReference>
<evidence type="ECO:0000256" key="3">
    <source>
        <dbReference type="ARBA" id="ARBA00022801"/>
    </source>
</evidence>
<keyword evidence="5" id="KW-0326">Glycosidase</keyword>
<dbReference type="InterPro" id="IPR048912">
    <property type="entry name" value="BetaGal1-like_ABD1"/>
</dbReference>
<dbReference type="InterPro" id="IPR048913">
    <property type="entry name" value="BetaGal_gal-bd"/>
</dbReference>
<evidence type="ECO:0000313" key="10">
    <source>
        <dbReference type="EMBL" id="KAL1131552.1"/>
    </source>
</evidence>
<name>A0ABD0YJZ3_9HEMI</name>
<evidence type="ECO:0000256" key="2">
    <source>
        <dbReference type="ARBA" id="ARBA00022729"/>
    </source>
</evidence>
<dbReference type="EMBL" id="JBFDAA010000006">
    <property type="protein sequence ID" value="KAL1131552.1"/>
    <property type="molecule type" value="Genomic_DNA"/>
</dbReference>
<feature type="active site" description="Proton donor" evidence="6">
    <location>
        <position position="132"/>
    </location>
</feature>
<evidence type="ECO:0000256" key="1">
    <source>
        <dbReference type="ARBA" id="ARBA00009809"/>
    </source>
</evidence>
<dbReference type="SUPFAM" id="SSF51445">
    <property type="entry name" value="(Trans)glycosidases"/>
    <property type="match status" value="1"/>
</dbReference>
<dbReference type="InterPro" id="IPR017853">
    <property type="entry name" value="GH"/>
</dbReference>
<dbReference type="PANTHER" id="PTHR23421">
    <property type="entry name" value="BETA-GALACTOSIDASE RELATED"/>
    <property type="match status" value="1"/>
</dbReference>
<keyword evidence="11" id="KW-1185">Reference proteome</keyword>
<dbReference type="SUPFAM" id="SSF49785">
    <property type="entry name" value="Galactose-binding domain-like"/>
    <property type="match status" value="1"/>
</dbReference>
<evidence type="ECO:0008006" key="12">
    <source>
        <dbReference type="Google" id="ProtNLM"/>
    </source>
</evidence>
<dbReference type="Gene3D" id="2.60.120.260">
    <property type="entry name" value="Galactose-binding domain-like"/>
    <property type="match status" value="2"/>
</dbReference>
<keyword evidence="4" id="KW-0325">Glycoprotein</keyword>
<dbReference type="FunFam" id="3.20.20.80:FF:000017">
    <property type="entry name" value="Beta-galactosidase"/>
    <property type="match status" value="1"/>
</dbReference>
<dbReference type="InterPro" id="IPR031330">
    <property type="entry name" value="Gly_Hdrlase_35_cat"/>
</dbReference>
<organism evidence="10 11">
    <name type="scientific">Ranatra chinensis</name>
    <dbReference type="NCBI Taxonomy" id="642074"/>
    <lineage>
        <taxon>Eukaryota</taxon>
        <taxon>Metazoa</taxon>
        <taxon>Ecdysozoa</taxon>
        <taxon>Arthropoda</taxon>
        <taxon>Hexapoda</taxon>
        <taxon>Insecta</taxon>
        <taxon>Pterygota</taxon>
        <taxon>Neoptera</taxon>
        <taxon>Paraneoptera</taxon>
        <taxon>Hemiptera</taxon>
        <taxon>Heteroptera</taxon>
        <taxon>Panheteroptera</taxon>
        <taxon>Nepomorpha</taxon>
        <taxon>Nepidae</taxon>
        <taxon>Ranatrinae</taxon>
        <taxon>Ranatra</taxon>
    </lineage>
</organism>
<comment type="caution">
    <text evidence="10">The sequence shown here is derived from an EMBL/GenBank/DDBJ whole genome shotgun (WGS) entry which is preliminary data.</text>
</comment>
<feature type="active site" description="Nucleophile" evidence="6">
    <location>
        <position position="213"/>
    </location>
</feature>
<dbReference type="Pfam" id="PF01301">
    <property type="entry name" value="Glyco_hydro_35"/>
    <property type="match status" value="1"/>
</dbReference>
<dbReference type="PRINTS" id="PR00742">
    <property type="entry name" value="GLHYDRLASE35"/>
</dbReference>
<dbReference type="InterPro" id="IPR026283">
    <property type="entry name" value="B-gal_1-like"/>
</dbReference>